<feature type="domain" description="Calcineurin-like phosphoesterase" evidence="1">
    <location>
        <begin position="1"/>
        <end position="177"/>
    </location>
</feature>
<dbReference type="EMBL" id="CP152380">
    <property type="protein sequence ID" value="XAF52217.1"/>
    <property type="molecule type" value="Genomic_DNA"/>
</dbReference>
<dbReference type="InterPro" id="IPR051693">
    <property type="entry name" value="UPF0046_metallophosphoest"/>
</dbReference>
<dbReference type="Proteomes" id="UP001445268">
    <property type="component" value="Chromosome"/>
</dbReference>
<evidence type="ECO:0000313" key="3">
    <source>
        <dbReference type="Proteomes" id="UP001445268"/>
    </source>
</evidence>
<dbReference type="RefSeq" id="WP_342630467.1">
    <property type="nucleotide sequence ID" value="NZ_CP152380.1"/>
</dbReference>
<name>A0ABZ3DZL1_9GAMM</name>
<dbReference type="PANTHER" id="PTHR12905:SF0">
    <property type="entry name" value="CALCINEURIN-LIKE PHOSPHOESTERASE DOMAIN-CONTAINING PROTEIN"/>
    <property type="match status" value="1"/>
</dbReference>
<dbReference type="Pfam" id="PF00149">
    <property type="entry name" value="Metallophos"/>
    <property type="match status" value="1"/>
</dbReference>
<evidence type="ECO:0000259" key="1">
    <source>
        <dbReference type="Pfam" id="PF00149"/>
    </source>
</evidence>
<reference evidence="2 3" key="1">
    <citation type="submission" date="2024-04" db="EMBL/GenBank/DDBJ databases">
        <title>Marinobacter sp. SBY-1.</title>
        <authorList>
            <person name="Pan C."/>
        </authorList>
    </citation>
    <scope>NUCLEOTIDE SEQUENCE [LARGE SCALE GENOMIC DNA]</scope>
    <source>
        <strain evidence="2 3">SBY-1</strain>
    </source>
</reference>
<dbReference type="InterPro" id="IPR029052">
    <property type="entry name" value="Metallo-depent_PP-like"/>
</dbReference>
<protein>
    <submittedName>
        <fullName evidence="2">Metallophosphoesterase</fullName>
    </submittedName>
</protein>
<organism evidence="2 3">
    <name type="scientific">Marinobacter alkaliphilus</name>
    <dbReference type="NCBI Taxonomy" id="254719"/>
    <lineage>
        <taxon>Bacteria</taxon>
        <taxon>Pseudomonadati</taxon>
        <taxon>Pseudomonadota</taxon>
        <taxon>Gammaproteobacteria</taxon>
        <taxon>Pseudomonadales</taxon>
        <taxon>Marinobacteraceae</taxon>
        <taxon>Marinobacter</taxon>
    </lineage>
</organism>
<dbReference type="CDD" id="cd07379">
    <property type="entry name" value="MPP_239FB"/>
    <property type="match status" value="1"/>
</dbReference>
<evidence type="ECO:0000313" key="2">
    <source>
        <dbReference type="EMBL" id="XAF52217.1"/>
    </source>
</evidence>
<proteinExistence type="predicted"/>
<dbReference type="InterPro" id="IPR004843">
    <property type="entry name" value="Calcineurin-like_PHP"/>
</dbReference>
<dbReference type="Gene3D" id="3.60.21.10">
    <property type="match status" value="1"/>
</dbReference>
<gene>
    <name evidence="2" type="ORF">AAGT77_09735</name>
</gene>
<keyword evidence="3" id="KW-1185">Reference proteome</keyword>
<accession>A0ABZ3DZL1</accession>
<dbReference type="PANTHER" id="PTHR12905">
    <property type="entry name" value="METALLOPHOSPHOESTERASE"/>
    <property type="match status" value="1"/>
</dbReference>
<sequence length="216" mass="24187">MRLVCISDTHGLHGEMPSVPPGDVVIHAGDCLRTGSLAALEEFTRWFGNLPYKHKILIAGNHDFCFERQHDLASKLCKENGITYLQDESTVIDGLTFYGSPWTPVYRKMAFTATEEQMFELRARIPDHTNVLITHGPALGILDFVPHERAHVGCFPLLKRMDQLLSLTAHIFGHIHESYGFAVRESDGVKFANASTCDVSYRPINPPIIIDLQEAT</sequence>
<dbReference type="SUPFAM" id="SSF56300">
    <property type="entry name" value="Metallo-dependent phosphatases"/>
    <property type="match status" value="1"/>
</dbReference>